<gene>
    <name evidence="2" type="ORF">JYU34_021224</name>
</gene>
<organism evidence="2 3">
    <name type="scientific">Plutella xylostella</name>
    <name type="common">Diamondback moth</name>
    <name type="synonym">Plutella maculipennis</name>
    <dbReference type="NCBI Taxonomy" id="51655"/>
    <lineage>
        <taxon>Eukaryota</taxon>
        <taxon>Metazoa</taxon>
        <taxon>Ecdysozoa</taxon>
        <taxon>Arthropoda</taxon>
        <taxon>Hexapoda</taxon>
        <taxon>Insecta</taxon>
        <taxon>Pterygota</taxon>
        <taxon>Neoptera</taxon>
        <taxon>Endopterygota</taxon>
        <taxon>Lepidoptera</taxon>
        <taxon>Glossata</taxon>
        <taxon>Ditrysia</taxon>
        <taxon>Yponomeutoidea</taxon>
        <taxon>Plutellidae</taxon>
        <taxon>Plutella</taxon>
    </lineage>
</organism>
<evidence type="ECO:0000313" key="3">
    <source>
        <dbReference type="Proteomes" id="UP000823941"/>
    </source>
</evidence>
<comment type="caution">
    <text evidence="2">The sequence shown here is derived from an EMBL/GenBank/DDBJ whole genome shotgun (WGS) entry which is preliminary data.</text>
</comment>
<keyword evidence="1" id="KW-0812">Transmembrane</keyword>
<accession>A0ABQ7PT34</accession>
<keyword evidence="1" id="KW-1133">Transmembrane helix</keyword>
<proteinExistence type="predicted"/>
<dbReference type="Proteomes" id="UP000823941">
    <property type="component" value="Chromosome 29"/>
</dbReference>
<dbReference type="EMBL" id="JAHIBW010000029">
    <property type="protein sequence ID" value="KAG7296127.1"/>
    <property type="molecule type" value="Genomic_DNA"/>
</dbReference>
<evidence type="ECO:0000256" key="1">
    <source>
        <dbReference type="SAM" id="Phobius"/>
    </source>
</evidence>
<keyword evidence="1" id="KW-0472">Membrane</keyword>
<evidence type="ECO:0000313" key="2">
    <source>
        <dbReference type="EMBL" id="KAG7296127.1"/>
    </source>
</evidence>
<reference evidence="2 3" key="1">
    <citation type="submission" date="2021-06" db="EMBL/GenBank/DDBJ databases">
        <title>A haploid diamondback moth (Plutella xylostella L.) genome assembly resolves 31 chromosomes and identifies a diamide resistance mutation.</title>
        <authorList>
            <person name="Ward C.M."/>
            <person name="Perry K.D."/>
            <person name="Baker G."/>
            <person name="Powis K."/>
            <person name="Heckel D.G."/>
            <person name="Baxter S.W."/>
        </authorList>
    </citation>
    <scope>NUCLEOTIDE SEQUENCE [LARGE SCALE GENOMIC DNA]</scope>
    <source>
        <strain evidence="2 3">LV</strain>
        <tissue evidence="2">Single pupa</tissue>
    </source>
</reference>
<name>A0ABQ7PT34_PLUXY</name>
<keyword evidence="3" id="KW-1185">Reference proteome</keyword>
<protein>
    <submittedName>
        <fullName evidence="2">Uncharacterized protein</fullName>
    </submittedName>
</protein>
<sequence>MKTKKKQIVIKILVVMAGRWIFIISNNLKSFKNQYYEFRNSAVIPPDEITCRKLVTLEWPGVFLRPTKGSKNYEKNNINGLDLKCARRVFKRWTPLICLKLRHSMVNGRIITYLMSRCSILNPSYPGLNYQAAQLILLPPHSVDPAAATKLM</sequence>
<feature type="transmembrane region" description="Helical" evidence="1">
    <location>
        <begin position="7"/>
        <end position="25"/>
    </location>
</feature>